<evidence type="ECO:0000256" key="1">
    <source>
        <dbReference type="SAM" id="Phobius"/>
    </source>
</evidence>
<protein>
    <submittedName>
        <fullName evidence="2">Uncharacterized protein</fullName>
    </submittedName>
</protein>
<keyword evidence="1" id="KW-0812">Transmembrane</keyword>
<keyword evidence="1" id="KW-0472">Membrane</keyword>
<proteinExistence type="predicted"/>
<dbReference type="PATRIC" id="fig|1227485.3.peg.144"/>
<organism evidence="2 3">
    <name type="scientific">Halorubrum tebenquichense DSM 14210</name>
    <dbReference type="NCBI Taxonomy" id="1227485"/>
    <lineage>
        <taxon>Archaea</taxon>
        <taxon>Methanobacteriati</taxon>
        <taxon>Methanobacteriota</taxon>
        <taxon>Stenosarchaea group</taxon>
        <taxon>Halobacteria</taxon>
        <taxon>Halobacteriales</taxon>
        <taxon>Haloferacaceae</taxon>
        <taxon>Halorubrum</taxon>
    </lineage>
</organism>
<reference evidence="2 3" key="1">
    <citation type="journal article" date="2014" name="PLoS Genet.">
        <title>Phylogenetically driven sequencing of extremely halophilic archaea reveals strategies for static and dynamic osmo-response.</title>
        <authorList>
            <person name="Becker E.A."/>
            <person name="Seitzer P.M."/>
            <person name="Tritt A."/>
            <person name="Larsen D."/>
            <person name="Krusor M."/>
            <person name="Yao A.I."/>
            <person name="Wu D."/>
            <person name="Madern D."/>
            <person name="Eisen J.A."/>
            <person name="Darling A.E."/>
            <person name="Facciotti M.T."/>
        </authorList>
    </citation>
    <scope>NUCLEOTIDE SEQUENCE [LARGE SCALE GENOMIC DNA]</scope>
    <source>
        <strain evidence="2 3">DSM 14210</strain>
    </source>
</reference>
<keyword evidence="3" id="KW-1185">Reference proteome</keyword>
<dbReference type="AlphaFoldDB" id="M0E5H4"/>
<accession>M0E5H4</accession>
<evidence type="ECO:0000313" key="2">
    <source>
        <dbReference type="EMBL" id="ELZ41619.1"/>
    </source>
</evidence>
<name>M0E5H4_9EURY</name>
<evidence type="ECO:0000313" key="3">
    <source>
        <dbReference type="Proteomes" id="UP000011523"/>
    </source>
</evidence>
<gene>
    <name evidence="2" type="ORF">C472_00763</name>
</gene>
<dbReference type="Proteomes" id="UP000011523">
    <property type="component" value="Unassembled WGS sequence"/>
</dbReference>
<dbReference type="OrthoDB" id="324966at2157"/>
<dbReference type="RefSeq" id="WP_006627863.1">
    <property type="nucleotide sequence ID" value="NZ_AOJD01000006.1"/>
</dbReference>
<feature type="transmembrane region" description="Helical" evidence="1">
    <location>
        <begin position="20"/>
        <end position="39"/>
    </location>
</feature>
<keyword evidence="1" id="KW-1133">Transmembrane helix</keyword>
<comment type="caution">
    <text evidence="2">The sequence shown here is derived from an EMBL/GenBank/DDBJ whole genome shotgun (WGS) entry which is preliminary data.</text>
</comment>
<sequence>MSEIFDPEEEPDGDALAPHHFYVGVALALFGFASIWPYYPVTGASFAFIGLLVALDDVIEHMTGFPTPLDKIWNYLIYPVIQKIESN</sequence>
<dbReference type="EMBL" id="AOJD01000006">
    <property type="protein sequence ID" value="ELZ41619.1"/>
    <property type="molecule type" value="Genomic_DNA"/>
</dbReference>